<keyword evidence="2" id="KW-1185">Reference proteome</keyword>
<dbReference type="Proteomes" id="UP000805649">
    <property type="component" value="Unassembled WGS sequence"/>
</dbReference>
<name>A0ACC3ZJ65_COLTU</name>
<organism evidence="1 2">
    <name type="scientific">Colletotrichum truncatum</name>
    <name type="common">Anthracnose fungus</name>
    <name type="synonym">Colletotrichum capsici</name>
    <dbReference type="NCBI Taxonomy" id="5467"/>
    <lineage>
        <taxon>Eukaryota</taxon>
        <taxon>Fungi</taxon>
        <taxon>Dikarya</taxon>
        <taxon>Ascomycota</taxon>
        <taxon>Pezizomycotina</taxon>
        <taxon>Sordariomycetes</taxon>
        <taxon>Hypocreomycetidae</taxon>
        <taxon>Glomerellales</taxon>
        <taxon>Glomerellaceae</taxon>
        <taxon>Colletotrichum</taxon>
        <taxon>Colletotrichum truncatum species complex</taxon>
    </lineage>
</organism>
<evidence type="ECO:0000313" key="2">
    <source>
        <dbReference type="Proteomes" id="UP000805649"/>
    </source>
</evidence>
<evidence type="ECO:0000313" key="1">
    <source>
        <dbReference type="EMBL" id="KAL0944177.1"/>
    </source>
</evidence>
<comment type="caution">
    <text evidence="1">The sequence shown here is derived from an EMBL/GenBank/DDBJ whole genome shotgun (WGS) entry which is preliminary data.</text>
</comment>
<accession>A0ACC3ZJ65</accession>
<protein>
    <submittedName>
        <fullName evidence="1">Uncharacterized protein</fullName>
    </submittedName>
</protein>
<proteinExistence type="predicted"/>
<reference evidence="1 2" key="1">
    <citation type="journal article" date="2020" name="Phytopathology">
        <title>Genome Sequence Resources of Colletotrichum truncatum, C. plurivorum, C. musicola, and C. sojae: Four Species Pathogenic to Soybean (Glycine max).</title>
        <authorList>
            <person name="Rogerio F."/>
            <person name="Boufleur T.R."/>
            <person name="Ciampi-Guillardi M."/>
            <person name="Sukno S.A."/>
            <person name="Thon M.R."/>
            <person name="Massola Junior N.S."/>
            <person name="Baroncelli R."/>
        </authorList>
    </citation>
    <scope>NUCLEOTIDE SEQUENCE [LARGE SCALE GENOMIC DNA]</scope>
    <source>
        <strain evidence="1 2">CMES1059</strain>
    </source>
</reference>
<dbReference type="EMBL" id="VUJX02000001">
    <property type="protein sequence ID" value="KAL0944177.1"/>
    <property type="molecule type" value="Genomic_DNA"/>
</dbReference>
<sequence>MQPVPSSLSLRDSTQSSNQLARQSHSQLQSQQPSQLAAGRRRGRPPGSRNRTTLARLTQETASSQAPTSSQRQTRSQVTTLSTSRSTGLRSNGRRLQASIRRTRSQWELLSSSDESLKR</sequence>
<gene>
    <name evidence="1" type="ORF">CTRU02_202064</name>
</gene>